<comment type="caution">
    <text evidence="9">The sequence shown here is derived from an EMBL/GenBank/DDBJ whole genome shotgun (WGS) entry which is preliminary data.</text>
</comment>
<evidence type="ECO:0000313" key="9">
    <source>
        <dbReference type="EMBL" id="PAE89253.1"/>
    </source>
</evidence>
<evidence type="ECO:0000313" key="10">
    <source>
        <dbReference type="Proteomes" id="UP000216207"/>
    </source>
</evidence>
<dbReference type="Pfam" id="PF00892">
    <property type="entry name" value="EamA"/>
    <property type="match status" value="2"/>
</dbReference>
<gene>
    <name evidence="9" type="ORF">CHH72_08150</name>
</gene>
<dbReference type="SUPFAM" id="SSF103481">
    <property type="entry name" value="Multidrug resistance efflux transporter EmrE"/>
    <property type="match status" value="2"/>
</dbReference>
<evidence type="ECO:0000256" key="2">
    <source>
        <dbReference type="ARBA" id="ARBA00007362"/>
    </source>
</evidence>
<dbReference type="AlphaFoldDB" id="A0A268P0I1"/>
<protein>
    <submittedName>
        <fullName evidence="9">EamA family transporter</fullName>
    </submittedName>
</protein>
<feature type="transmembrane region" description="Helical" evidence="7">
    <location>
        <begin position="123"/>
        <end position="141"/>
    </location>
</feature>
<dbReference type="InterPro" id="IPR051258">
    <property type="entry name" value="Diverse_Substrate_Transporter"/>
</dbReference>
<evidence type="ECO:0000256" key="1">
    <source>
        <dbReference type="ARBA" id="ARBA00004651"/>
    </source>
</evidence>
<keyword evidence="3" id="KW-1003">Cell membrane</keyword>
<keyword evidence="5 7" id="KW-1133">Transmembrane helix</keyword>
<dbReference type="RefSeq" id="WP_095326389.1">
    <property type="nucleotide sequence ID" value="NZ_NPCC01000009.1"/>
</dbReference>
<reference evidence="9 10" key="1">
    <citation type="submission" date="2017-07" db="EMBL/GenBank/DDBJ databases">
        <title>Isolation and whole genome analysis of endospore-forming bacteria from heroin.</title>
        <authorList>
            <person name="Kalinowski J."/>
            <person name="Ahrens B."/>
            <person name="Al-Dilaimi A."/>
            <person name="Winkler A."/>
            <person name="Wibberg D."/>
            <person name="Schleenbecker U."/>
            <person name="Ruckert C."/>
            <person name="Wolfel R."/>
            <person name="Grass G."/>
        </authorList>
    </citation>
    <scope>NUCLEOTIDE SEQUENCE [LARGE SCALE GENOMIC DNA]</scope>
    <source>
        <strain evidence="9 10">7539</strain>
    </source>
</reference>
<dbReference type="InterPro" id="IPR000620">
    <property type="entry name" value="EamA_dom"/>
</dbReference>
<feature type="transmembrane region" description="Helical" evidence="7">
    <location>
        <begin position="153"/>
        <end position="170"/>
    </location>
</feature>
<evidence type="ECO:0000259" key="8">
    <source>
        <dbReference type="Pfam" id="PF00892"/>
    </source>
</evidence>
<proteinExistence type="inferred from homology"/>
<feature type="transmembrane region" description="Helical" evidence="7">
    <location>
        <begin position="92"/>
        <end position="111"/>
    </location>
</feature>
<evidence type="ECO:0000256" key="7">
    <source>
        <dbReference type="SAM" id="Phobius"/>
    </source>
</evidence>
<dbReference type="PANTHER" id="PTHR42920:SF5">
    <property type="entry name" value="EAMA DOMAIN-CONTAINING PROTEIN"/>
    <property type="match status" value="1"/>
</dbReference>
<keyword evidence="6 7" id="KW-0472">Membrane</keyword>
<feature type="domain" description="EamA" evidence="8">
    <location>
        <begin position="151"/>
        <end position="282"/>
    </location>
</feature>
<dbReference type="EMBL" id="NPCC01000009">
    <property type="protein sequence ID" value="PAE89253.1"/>
    <property type="molecule type" value="Genomic_DNA"/>
</dbReference>
<evidence type="ECO:0000256" key="5">
    <source>
        <dbReference type="ARBA" id="ARBA00022989"/>
    </source>
</evidence>
<dbReference type="InterPro" id="IPR037185">
    <property type="entry name" value="EmrE-like"/>
</dbReference>
<feature type="transmembrane region" description="Helical" evidence="7">
    <location>
        <begin position="66"/>
        <end position="86"/>
    </location>
</feature>
<feature type="transmembrane region" description="Helical" evidence="7">
    <location>
        <begin position="241"/>
        <end position="261"/>
    </location>
</feature>
<feature type="domain" description="EamA" evidence="8">
    <location>
        <begin position="7"/>
        <end position="136"/>
    </location>
</feature>
<dbReference type="GO" id="GO:0005886">
    <property type="term" value="C:plasma membrane"/>
    <property type="evidence" value="ECO:0007669"/>
    <property type="project" value="UniProtKB-SubCell"/>
</dbReference>
<feature type="transmembrane region" description="Helical" evidence="7">
    <location>
        <begin position="207"/>
        <end position="229"/>
    </location>
</feature>
<evidence type="ECO:0000256" key="4">
    <source>
        <dbReference type="ARBA" id="ARBA00022692"/>
    </source>
</evidence>
<evidence type="ECO:0000256" key="3">
    <source>
        <dbReference type="ARBA" id="ARBA00022475"/>
    </source>
</evidence>
<keyword evidence="4 7" id="KW-0812">Transmembrane</keyword>
<dbReference type="Proteomes" id="UP000216207">
    <property type="component" value="Unassembled WGS sequence"/>
</dbReference>
<name>A0A268P0I1_SHOCL</name>
<feature type="transmembrane region" description="Helical" evidence="7">
    <location>
        <begin position="182"/>
        <end position="201"/>
    </location>
</feature>
<evidence type="ECO:0000256" key="6">
    <source>
        <dbReference type="ARBA" id="ARBA00023136"/>
    </source>
</evidence>
<feature type="transmembrane region" description="Helical" evidence="7">
    <location>
        <begin position="267"/>
        <end position="285"/>
    </location>
</feature>
<accession>A0A268P0I1</accession>
<comment type="similarity">
    <text evidence="2">Belongs to the EamA transporter family.</text>
</comment>
<comment type="subcellular location">
    <subcellularLocation>
        <location evidence="1">Cell membrane</location>
        <topology evidence="1">Multi-pass membrane protein</topology>
    </subcellularLocation>
</comment>
<organism evidence="9 10">
    <name type="scientific">Shouchella clausii</name>
    <name type="common">Alkalihalobacillus clausii</name>
    <dbReference type="NCBI Taxonomy" id="79880"/>
    <lineage>
        <taxon>Bacteria</taxon>
        <taxon>Bacillati</taxon>
        <taxon>Bacillota</taxon>
        <taxon>Bacilli</taxon>
        <taxon>Bacillales</taxon>
        <taxon>Bacillaceae</taxon>
        <taxon>Shouchella</taxon>
    </lineage>
</organism>
<feature type="transmembrane region" description="Helical" evidence="7">
    <location>
        <begin position="34"/>
        <end position="54"/>
    </location>
</feature>
<sequence length="304" mass="32964">MKLWHYALIVFLGGCSYGVLSTFVKLAYAAGFTVSAVTGGQYLSGVVLIWLAVFFTKKKKPTRLQFLKLIVSGIPFGLTGIFYYQALQTLNASLAIVFLFQFVWIGALLEWGFHKKKPTKRKLISIALLLVGSMLAANILFQEHLALSWQGSLWGMLAASSFSTFIFLSGSVEKDTPPVLKSALLCTGGVLTVFIVFPPTFLFDLDVLMGILPYGFALGIFGVVLPPLLFSIGMPHVGPGLGTILTSSELPVVIIMSSLVLGEAISWAQWVGVLIILGGIVYSNARFDSRKKLSLNKADSQNVS</sequence>
<dbReference type="PROSITE" id="PS51257">
    <property type="entry name" value="PROKAR_LIPOPROTEIN"/>
    <property type="match status" value="1"/>
</dbReference>
<feature type="transmembrane region" description="Helical" evidence="7">
    <location>
        <begin position="7"/>
        <end position="28"/>
    </location>
</feature>
<dbReference type="PANTHER" id="PTHR42920">
    <property type="entry name" value="OS03G0707200 PROTEIN-RELATED"/>
    <property type="match status" value="1"/>
</dbReference>